<dbReference type="InterPro" id="IPR050231">
    <property type="entry name" value="Iron_ascorbate_oxido_reductase"/>
</dbReference>
<keyword evidence="5" id="KW-1185">Reference proteome</keyword>
<dbReference type="Proteomes" id="UP001146351">
    <property type="component" value="Unassembled WGS sequence"/>
</dbReference>
<dbReference type="AlphaFoldDB" id="A0A9W9IDM0"/>
<dbReference type="InterPro" id="IPR026992">
    <property type="entry name" value="DIOX_N"/>
</dbReference>
<dbReference type="InterPro" id="IPR044861">
    <property type="entry name" value="IPNS-like_FE2OG_OXY"/>
</dbReference>
<evidence type="ECO:0000313" key="4">
    <source>
        <dbReference type="EMBL" id="KAJ5171767.1"/>
    </source>
</evidence>
<accession>A0A9W9IDM0</accession>
<evidence type="ECO:0008006" key="6">
    <source>
        <dbReference type="Google" id="ProtNLM"/>
    </source>
</evidence>
<sequence length="275" mass="30905">MAQTTVASSKTTMTVRGQSLEVAELEVVRLEKLAAKDPVEMKKLLKAAEFDGYFYITFDDELSKKVASYIETSYSNSRDFFARPLEEKMKEFRENETFLGYKRSGIETFEIPRDVQNTIVLPSPFSEHAEATLDLAKICDDAVRILLRSLSESLGLGEPSSLETAHDPDGKSDSGLKFISAPAKASVADVPDNTHTDTGSITLLWSDNWVSAMQTKDTKEWLWIDPKPGYVLVNIADFLHTQTDGRLHSPVHKVSQPFDGVGDRYFVSYFLRQNY</sequence>
<dbReference type="InterPro" id="IPR027443">
    <property type="entry name" value="IPNS-like_sf"/>
</dbReference>
<evidence type="ECO:0000259" key="2">
    <source>
        <dbReference type="Pfam" id="PF03171"/>
    </source>
</evidence>
<reference evidence="4" key="1">
    <citation type="submission" date="2022-11" db="EMBL/GenBank/DDBJ databases">
        <authorList>
            <person name="Petersen C."/>
        </authorList>
    </citation>
    <scope>NUCLEOTIDE SEQUENCE</scope>
    <source>
        <strain evidence="4">IBT 21917</strain>
    </source>
</reference>
<gene>
    <name evidence="4" type="ORF">N7492_004360</name>
</gene>
<proteinExistence type="inferred from homology"/>
<protein>
    <recommendedName>
        <fullName evidence="6">Isopenicillin N synthase-like Fe(2+) 2OG dioxygenase domain-containing protein</fullName>
    </recommendedName>
</protein>
<dbReference type="OrthoDB" id="288590at2759"/>
<name>A0A9W9IDM0_9EURO</name>
<evidence type="ECO:0000256" key="1">
    <source>
        <dbReference type="ARBA" id="ARBA00008056"/>
    </source>
</evidence>
<reference evidence="4" key="2">
    <citation type="journal article" date="2023" name="IMA Fungus">
        <title>Comparative genomic study of the Penicillium genus elucidates a diverse pangenome and 15 lateral gene transfer events.</title>
        <authorList>
            <person name="Petersen C."/>
            <person name="Sorensen T."/>
            <person name="Nielsen M.R."/>
            <person name="Sondergaard T.E."/>
            <person name="Sorensen J.L."/>
            <person name="Fitzpatrick D.A."/>
            <person name="Frisvad J.C."/>
            <person name="Nielsen K.L."/>
        </authorList>
    </citation>
    <scope>NUCLEOTIDE SEQUENCE</scope>
    <source>
        <strain evidence="4">IBT 21917</strain>
    </source>
</reference>
<dbReference type="SUPFAM" id="SSF51197">
    <property type="entry name" value="Clavaminate synthase-like"/>
    <property type="match status" value="1"/>
</dbReference>
<evidence type="ECO:0000313" key="5">
    <source>
        <dbReference type="Proteomes" id="UP001146351"/>
    </source>
</evidence>
<feature type="domain" description="Non-haem dioxygenase N-terminal" evidence="3">
    <location>
        <begin position="26"/>
        <end position="122"/>
    </location>
</feature>
<comment type="caution">
    <text evidence="4">The sequence shown here is derived from an EMBL/GenBank/DDBJ whole genome shotgun (WGS) entry which is preliminary data.</text>
</comment>
<dbReference type="EMBL" id="JAPQKO010000003">
    <property type="protein sequence ID" value="KAJ5171767.1"/>
    <property type="molecule type" value="Genomic_DNA"/>
</dbReference>
<feature type="domain" description="Isopenicillin N synthase-like Fe(2+) 2OG dioxygenase" evidence="2">
    <location>
        <begin position="193"/>
        <end position="272"/>
    </location>
</feature>
<comment type="similarity">
    <text evidence="1">Belongs to the iron/ascorbate-dependent oxidoreductase family.</text>
</comment>
<dbReference type="Pfam" id="PF14226">
    <property type="entry name" value="DIOX_N"/>
    <property type="match status" value="1"/>
</dbReference>
<dbReference type="Gene3D" id="2.60.120.330">
    <property type="entry name" value="B-lactam Antibiotic, Isopenicillin N Synthase, Chain"/>
    <property type="match status" value="1"/>
</dbReference>
<organism evidence="4 5">
    <name type="scientific">Penicillium capsulatum</name>
    <dbReference type="NCBI Taxonomy" id="69766"/>
    <lineage>
        <taxon>Eukaryota</taxon>
        <taxon>Fungi</taxon>
        <taxon>Dikarya</taxon>
        <taxon>Ascomycota</taxon>
        <taxon>Pezizomycotina</taxon>
        <taxon>Eurotiomycetes</taxon>
        <taxon>Eurotiomycetidae</taxon>
        <taxon>Eurotiales</taxon>
        <taxon>Aspergillaceae</taxon>
        <taxon>Penicillium</taxon>
    </lineage>
</organism>
<dbReference type="PANTHER" id="PTHR47990">
    <property type="entry name" value="2-OXOGLUTARATE (2OG) AND FE(II)-DEPENDENT OXYGENASE SUPERFAMILY PROTEIN-RELATED"/>
    <property type="match status" value="1"/>
</dbReference>
<evidence type="ECO:0000259" key="3">
    <source>
        <dbReference type="Pfam" id="PF14226"/>
    </source>
</evidence>
<dbReference type="Pfam" id="PF03171">
    <property type="entry name" value="2OG-FeII_Oxy"/>
    <property type="match status" value="1"/>
</dbReference>